<dbReference type="Pfam" id="PF08311">
    <property type="entry name" value="Mad3_BUB1_I"/>
    <property type="match status" value="1"/>
</dbReference>
<evidence type="ECO:0000313" key="3">
    <source>
        <dbReference type="Proteomes" id="UP001162162"/>
    </source>
</evidence>
<dbReference type="PANTHER" id="PTHR14030:SF4">
    <property type="entry name" value="BUB1 KINASE, ISOFORM A-RELATED"/>
    <property type="match status" value="1"/>
</dbReference>
<dbReference type="InterPro" id="IPR013212">
    <property type="entry name" value="Mad3/Bub1_I"/>
</dbReference>
<reference evidence="2" key="1">
    <citation type="journal article" date="2023" name="Insect Mol. Biol.">
        <title>Genome sequencing provides insights into the evolution of gene families encoding plant cell wall-degrading enzymes in longhorned beetles.</title>
        <authorList>
            <person name="Shin N.R."/>
            <person name="Okamura Y."/>
            <person name="Kirsch R."/>
            <person name="Pauchet Y."/>
        </authorList>
    </citation>
    <scope>NUCLEOTIDE SEQUENCE</scope>
    <source>
        <strain evidence="2">AMC_N1</strain>
    </source>
</reference>
<comment type="caution">
    <text evidence="2">The sequence shown here is derived from an EMBL/GenBank/DDBJ whole genome shotgun (WGS) entry which is preliminary data.</text>
</comment>
<dbReference type="SMART" id="SM00777">
    <property type="entry name" value="Mad3_BUB1_I"/>
    <property type="match status" value="1"/>
</dbReference>
<gene>
    <name evidence="2" type="ORF">NQ318_011048</name>
</gene>
<proteinExistence type="predicted"/>
<dbReference type="GO" id="GO:0004672">
    <property type="term" value="F:protein kinase activity"/>
    <property type="evidence" value="ECO:0007669"/>
    <property type="project" value="TreeGrafter"/>
</dbReference>
<feature type="domain" description="BUB1 N-terminal" evidence="1">
    <location>
        <begin position="22"/>
        <end position="178"/>
    </location>
</feature>
<evidence type="ECO:0000313" key="2">
    <source>
        <dbReference type="EMBL" id="KAJ8954375.1"/>
    </source>
</evidence>
<dbReference type="EMBL" id="JAPWTK010000048">
    <property type="protein sequence ID" value="KAJ8954375.1"/>
    <property type="molecule type" value="Genomic_DNA"/>
</dbReference>
<dbReference type="GO" id="GO:0005634">
    <property type="term" value="C:nucleus"/>
    <property type="evidence" value="ECO:0007669"/>
    <property type="project" value="TreeGrafter"/>
</dbReference>
<dbReference type="InterPro" id="IPR015661">
    <property type="entry name" value="Bub1/Mad3"/>
</dbReference>
<organism evidence="2 3">
    <name type="scientific">Aromia moschata</name>
    <dbReference type="NCBI Taxonomy" id="1265417"/>
    <lineage>
        <taxon>Eukaryota</taxon>
        <taxon>Metazoa</taxon>
        <taxon>Ecdysozoa</taxon>
        <taxon>Arthropoda</taxon>
        <taxon>Hexapoda</taxon>
        <taxon>Insecta</taxon>
        <taxon>Pterygota</taxon>
        <taxon>Neoptera</taxon>
        <taxon>Endopterygota</taxon>
        <taxon>Coleoptera</taxon>
        <taxon>Polyphaga</taxon>
        <taxon>Cucujiformia</taxon>
        <taxon>Chrysomeloidea</taxon>
        <taxon>Cerambycidae</taxon>
        <taxon>Cerambycinae</taxon>
        <taxon>Callichromatini</taxon>
        <taxon>Aromia</taxon>
    </lineage>
</organism>
<dbReference type="GO" id="GO:0007094">
    <property type="term" value="P:mitotic spindle assembly checkpoint signaling"/>
    <property type="evidence" value="ECO:0007669"/>
    <property type="project" value="InterPro"/>
</dbReference>
<accession>A0AAV8YSI6</accession>
<name>A0AAV8YSI6_9CUCU</name>
<dbReference type="GO" id="GO:0051754">
    <property type="term" value="P:meiotic sister chromatid cohesion, centromeric"/>
    <property type="evidence" value="ECO:0007669"/>
    <property type="project" value="TreeGrafter"/>
</dbReference>
<dbReference type="GO" id="GO:0032991">
    <property type="term" value="C:protein-containing complex"/>
    <property type="evidence" value="ECO:0007669"/>
    <property type="project" value="UniProtKB-ARBA"/>
</dbReference>
<evidence type="ECO:0000259" key="1">
    <source>
        <dbReference type="PROSITE" id="PS51489"/>
    </source>
</evidence>
<dbReference type="PROSITE" id="PS51489">
    <property type="entry name" value="BUB1_N"/>
    <property type="match status" value="1"/>
</dbReference>
<dbReference type="AlphaFoldDB" id="A0AAV8YSI6"/>
<sequence>MALQAQTNREYQLELLQQKEEFENAIRNYVGEDPLENYYNYISWVEQSYPKHGHEGNLVPLLEHCLSLFENDKRYTNDRRFCKLWIKYFDLQQNPLELYHMMRAKGLCRGCADLYRAWAYYYEAAGDFQSANNVFEDGKRALAQPYEDLENAHQNLIMAAGQHVLFGPDENRLMEKRQALTSLHTYRPGRVGSVRVPSSNGVVTVPASNASIRSNAMVFVYEDRGGEVAGAEAAPLSIITAARRQEAPKENALKPGPWTTVPVKTRVVGGRSTLGFTVHEDLDIPEGIRLPKNHPTETFEDYSDWRVSIKYPEPPNPAMIPMYPKERVYIDPNTEYSIEELRAPRYIRRNDSRLHIPQIETCQAVQSILEGVEDMQDSLHEMKSEILQHTINNPGADIPSLHENQFLQSFQQNQSIHESFQKLQDVQHNFSHHGDDVQRNEFLLGNQESFRQMQNRMEDQIQNNFAIWSESPSPRKLEVWNQSEVRPASNHLVVYEQSIQDIQPQIQPKGSAMKTVFKDLNADELAETGSRGGMDIATTAQAADSAKPMPLFSDNSSSSFEDINCGNQDRYQDIDTSCNTQMFNFNLNAMKVSTPQSKQAVIETIIINDEEIGSTRKQLFPNQNYRKKIKLLAPFWKKQKALDNRFLRSSSSSSGAATKSSIFNNHTNKMGTISEEHNSYLAQNLMANAALRSSLLGNFMDFDGQQSPHVVETAAVEMTSMQSSPLGSPVRQIPPPIVVQPLDYAPSDPFKASLINQLLERVAFPGPHIHGYVNLLSNPRICIRKNQSS</sequence>
<dbReference type="PANTHER" id="PTHR14030">
    <property type="entry name" value="MITOTIC CHECKPOINT SERINE/THREONINE-PROTEIN KINASE BUB1"/>
    <property type="match status" value="1"/>
</dbReference>
<dbReference type="Gene3D" id="1.25.40.430">
    <property type="match status" value="1"/>
</dbReference>
<dbReference type="Proteomes" id="UP001162162">
    <property type="component" value="Unassembled WGS sequence"/>
</dbReference>
<protein>
    <recommendedName>
        <fullName evidence="1">BUB1 N-terminal domain-containing protein</fullName>
    </recommendedName>
</protein>
<keyword evidence="3" id="KW-1185">Reference proteome</keyword>